<protein>
    <submittedName>
        <fullName evidence="1">DUF6494 family protein</fullName>
    </submittedName>
</protein>
<reference evidence="1" key="1">
    <citation type="submission" date="2022-06" db="EMBL/GenBank/DDBJ databases">
        <title>Isolation and Genomics of Futiania mangrovii gen. nov., sp. nov., a Rare and Metabolically-versatile member in the Class Alphaproteobacteria.</title>
        <authorList>
            <person name="Liu L."/>
            <person name="Huang W.-C."/>
            <person name="Pan J."/>
            <person name="Li J."/>
            <person name="Huang Y."/>
            <person name="Du H."/>
            <person name="Liu Y."/>
            <person name="Li M."/>
        </authorList>
    </citation>
    <scope>NUCLEOTIDE SEQUENCE</scope>
    <source>
        <strain evidence="1">FT118</strain>
    </source>
</reference>
<gene>
    <name evidence="1" type="ORF">NJQ99_03190</name>
</gene>
<accession>A0A9J6PB86</accession>
<comment type="caution">
    <text evidence="1">The sequence shown here is derived from an EMBL/GenBank/DDBJ whole genome shotgun (WGS) entry which is preliminary data.</text>
</comment>
<dbReference type="EMBL" id="JAMZFT010000001">
    <property type="protein sequence ID" value="MCP1335406.1"/>
    <property type="molecule type" value="Genomic_DNA"/>
</dbReference>
<dbReference type="AlphaFoldDB" id="A0A9J6PB86"/>
<dbReference type="Pfam" id="PF20104">
    <property type="entry name" value="DUF6494"/>
    <property type="match status" value="1"/>
</dbReference>
<dbReference type="Proteomes" id="UP001055804">
    <property type="component" value="Unassembled WGS sequence"/>
</dbReference>
<sequence>MNDEALNMSVRKFLKKVGVTSQAKIEEAVRAASGEGPFEATMTLEIPALGLKHTIDGSIETK</sequence>
<name>A0A9J6PB86_9PROT</name>
<evidence type="ECO:0000313" key="1">
    <source>
        <dbReference type="EMBL" id="MCP1335406.1"/>
    </source>
</evidence>
<proteinExistence type="predicted"/>
<evidence type="ECO:0000313" key="2">
    <source>
        <dbReference type="Proteomes" id="UP001055804"/>
    </source>
</evidence>
<organism evidence="1 2">
    <name type="scientific">Futiania mangrovi</name>
    <dbReference type="NCBI Taxonomy" id="2959716"/>
    <lineage>
        <taxon>Bacteria</taxon>
        <taxon>Pseudomonadati</taxon>
        <taxon>Pseudomonadota</taxon>
        <taxon>Alphaproteobacteria</taxon>
        <taxon>Futianiales</taxon>
        <taxon>Futianiaceae</taxon>
        <taxon>Futiania</taxon>
    </lineage>
</organism>
<dbReference type="RefSeq" id="WP_269331351.1">
    <property type="nucleotide sequence ID" value="NZ_JAMZFT010000001.1"/>
</dbReference>
<dbReference type="InterPro" id="IPR045471">
    <property type="entry name" value="DUF6494"/>
</dbReference>
<keyword evidence="2" id="KW-1185">Reference proteome</keyword>